<dbReference type="Proteomes" id="UP000065641">
    <property type="component" value="Chromosome"/>
</dbReference>
<organism evidence="1 2">
    <name type="scientific">Pseudohongiella spirulinae</name>
    <dbReference type="NCBI Taxonomy" id="1249552"/>
    <lineage>
        <taxon>Bacteria</taxon>
        <taxon>Pseudomonadati</taxon>
        <taxon>Pseudomonadota</taxon>
        <taxon>Gammaproteobacteria</taxon>
        <taxon>Pseudomonadales</taxon>
        <taxon>Pseudohongiellaceae</taxon>
        <taxon>Pseudohongiella</taxon>
    </lineage>
</organism>
<dbReference type="STRING" id="1249552.PS2015_918"/>
<protein>
    <submittedName>
        <fullName evidence="1">Uncharacterized protein</fullName>
    </submittedName>
</protein>
<sequence>MQAKPVILVYDINNKLVDEVATVIGQTGRFTSINTYNEINANDAVRQYNRGFGLLTNKLACIITGWNNHKKPRDQFLYRLREQERSSPLRGPTPVILVTEDHRPDLKRRALDPQDGNVCAYLHADDFRTELARLLEKITDPEQVRELNRNARQAFEAEVAEE</sequence>
<dbReference type="AlphaFoldDB" id="A0A0S2KBZ7"/>
<dbReference type="RefSeq" id="WP_058021115.1">
    <property type="nucleotide sequence ID" value="NZ_CP013189.1"/>
</dbReference>
<reference evidence="1 2" key="1">
    <citation type="submission" date="2015-11" db="EMBL/GenBank/DDBJ databases">
        <authorList>
            <person name="Zhang Y."/>
            <person name="Guo Z."/>
        </authorList>
    </citation>
    <scope>NUCLEOTIDE SEQUENCE [LARGE SCALE GENOMIC DNA]</scope>
    <source>
        <strain evidence="1 2">KCTC 32221</strain>
    </source>
</reference>
<dbReference type="EMBL" id="CP013189">
    <property type="protein sequence ID" value="ALO45588.1"/>
    <property type="molecule type" value="Genomic_DNA"/>
</dbReference>
<dbReference type="KEGG" id="pspi:PS2015_918"/>
<name>A0A0S2KBZ7_9GAMM</name>
<evidence type="ECO:0000313" key="1">
    <source>
        <dbReference type="EMBL" id="ALO45588.1"/>
    </source>
</evidence>
<evidence type="ECO:0000313" key="2">
    <source>
        <dbReference type="Proteomes" id="UP000065641"/>
    </source>
</evidence>
<dbReference type="OrthoDB" id="7060953at2"/>
<proteinExistence type="predicted"/>
<accession>A0A0S2KBZ7</accession>
<gene>
    <name evidence="1" type="ORF">PS2015_918</name>
</gene>
<keyword evidence="2" id="KW-1185">Reference proteome</keyword>